<keyword evidence="4" id="KW-1185">Reference proteome</keyword>
<evidence type="ECO:0000313" key="3">
    <source>
        <dbReference type="EMBL" id="NKE08578.1"/>
    </source>
</evidence>
<feature type="compositionally biased region" description="Polar residues" evidence="1">
    <location>
        <begin position="1"/>
        <end position="11"/>
    </location>
</feature>
<feature type="transmembrane region" description="Helical" evidence="2">
    <location>
        <begin position="146"/>
        <end position="169"/>
    </location>
</feature>
<reference evidence="3 4" key="1">
    <citation type="submission" date="2020-02" db="EMBL/GenBank/DDBJ databases">
        <authorList>
            <person name="Sun Q."/>
        </authorList>
    </citation>
    <scope>NUCLEOTIDE SEQUENCE [LARGE SCALE GENOMIC DNA]</scope>
    <source>
        <strain evidence="3 4">YIM 13062</strain>
    </source>
</reference>
<gene>
    <name evidence="3" type="ORF">GTW58_01175</name>
</gene>
<keyword evidence="2" id="KW-0472">Membrane</keyword>
<feature type="transmembrane region" description="Helical" evidence="2">
    <location>
        <begin position="35"/>
        <end position="55"/>
    </location>
</feature>
<dbReference type="RefSeq" id="WP_119932186.1">
    <property type="nucleotide sequence ID" value="NZ_JAAVUN010000001.1"/>
</dbReference>
<feature type="transmembrane region" description="Helical" evidence="2">
    <location>
        <begin position="104"/>
        <end position="126"/>
    </location>
</feature>
<dbReference type="Pfam" id="PF09819">
    <property type="entry name" value="ABC_cobalt"/>
    <property type="match status" value="1"/>
</dbReference>
<feature type="transmembrane region" description="Helical" evidence="2">
    <location>
        <begin position="75"/>
        <end position="92"/>
    </location>
</feature>
<feature type="region of interest" description="Disordered" evidence="1">
    <location>
        <begin position="1"/>
        <end position="27"/>
    </location>
</feature>
<keyword evidence="2" id="KW-1133">Transmembrane helix</keyword>
<feature type="transmembrane region" description="Helical" evidence="2">
    <location>
        <begin position="178"/>
        <end position="198"/>
    </location>
</feature>
<keyword evidence="2" id="KW-0812">Transmembrane</keyword>
<comment type="caution">
    <text evidence="3">The sequence shown here is derived from an EMBL/GenBank/DDBJ whole genome shotgun (WGS) entry which is preliminary data.</text>
</comment>
<dbReference type="Proteomes" id="UP000521379">
    <property type="component" value="Unassembled WGS sequence"/>
</dbReference>
<organism evidence="3 4">
    <name type="scientific">Kocuria subflava</name>
    <dbReference type="NCBI Taxonomy" id="1736139"/>
    <lineage>
        <taxon>Bacteria</taxon>
        <taxon>Bacillati</taxon>
        <taxon>Actinomycetota</taxon>
        <taxon>Actinomycetes</taxon>
        <taxon>Micrococcales</taxon>
        <taxon>Micrococcaceae</taxon>
        <taxon>Kocuria</taxon>
    </lineage>
</organism>
<evidence type="ECO:0000256" key="2">
    <source>
        <dbReference type="SAM" id="Phobius"/>
    </source>
</evidence>
<dbReference type="AlphaFoldDB" id="A0A846THF2"/>
<accession>A0A846THF2</accession>
<evidence type="ECO:0000313" key="4">
    <source>
        <dbReference type="Proteomes" id="UP000521379"/>
    </source>
</evidence>
<proteinExistence type="predicted"/>
<sequence length="215" mass="22065">MNKTTTSVTSDTAGPSAAAGARGTGPGRSRLQWRVVDIVVLAVLAAACGVIFWAWSNLVYPLITSAAVAYPPASGLMMGGWLIAGTLGGLIIRKPGAAVVCELLAAVFQALLGTHFGMLVLVSGAIQGLGSELIFATTGYRRFGPLVATAAGALAGLFGSVSECIIYYYEWPLAHQSVYVVFATVSGAVIAGILMWALTRALRSTGVLSALSSGR</sequence>
<protein>
    <submittedName>
        <fullName evidence="3">ECF transporter S component</fullName>
    </submittedName>
</protein>
<dbReference type="InterPro" id="IPR017195">
    <property type="entry name" value="ABC_thiamin-permease_prd"/>
</dbReference>
<dbReference type="PIRSF" id="PIRSF037394">
    <property type="entry name" value="ABC_thiamine-permease_YkoE_prd"/>
    <property type="match status" value="1"/>
</dbReference>
<name>A0A846THF2_9MICC</name>
<dbReference type="EMBL" id="JAAVUN010000001">
    <property type="protein sequence ID" value="NKE08578.1"/>
    <property type="molecule type" value="Genomic_DNA"/>
</dbReference>
<evidence type="ECO:0000256" key="1">
    <source>
        <dbReference type="SAM" id="MobiDB-lite"/>
    </source>
</evidence>
<feature type="compositionally biased region" description="Low complexity" evidence="1">
    <location>
        <begin position="12"/>
        <end position="21"/>
    </location>
</feature>